<dbReference type="EMBL" id="ABJB010164324">
    <property type="status" value="NOT_ANNOTATED_CDS"/>
    <property type="molecule type" value="Genomic_DNA"/>
</dbReference>
<dbReference type="OrthoDB" id="6435135at2759"/>
<keyword evidence="1" id="KW-0862">Zinc</keyword>
<dbReference type="EMBL" id="ABJB010957752">
    <property type="status" value="NOT_ANNOTATED_CDS"/>
    <property type="molecule type" value="Genomic_DNA"/>
</dbReference>
<gene>
    <name evidence="3" type="ORF">IscW_ISCW005513</name>
</gene>
<protein>
    <recommendedName>
        <fullName evidence="2">CCHC-type domain-containing protein</fullName>
    </recommendedName>
</protein>
<evidence type="ECO:0000256" key="1">
    <source>
        <dbReference type="PROSITE-ProRule" id="PRU00047"/>
    </source>
</evidence>
<accession>B7PQB3</accession>
<proteinExistence type="predicted"/>
<dbReference type="PROSITE" id="PS50158">
    <property type="entry name" value="ZF_CCHC"/>
    <property type="match status" value="1"/>
</dbReference>
<dbReference type="InterPro" id="IPR001878">
    <property type="entry name" value="Znf_CCHC"/>
</dbReference>
<dbReference type="HOGENOM" id="CLU_564172_0_0_1"/>
<name>B7PQB3_IXOSC</name>
<keyword evidence="5" id="KW-1185">Reference proteome</keyword>
<dbReference type="EMBL" id="DS763982">
    <property type="protein sequence ID" value="EEC08785.1"/>
    <property type="molecule type" value="Genomic_DNA"/>
</dbReference>
<dbReference type="EMBL" id="ABJB010432208">
    <property type="status" value="NOT_ANNOTATED_CDS"/>
    <property type="molecule type" value="Genomic_DNA"/>
</dbReference>
<sequence>MGAGYLFRYLVAVGSLSYSLARRGRRFLPADPSEGDDPVHINAVCSPLEWEMERARPSSELGQAQDRLFFYGCNAAGQRMVVCFSRFKNQVAELWLCLYTADGCTYSLPCTFTLDRSDGNTFTALGLRLECLAANRRWRLAFNGTLSFLLETDSYDQGGMMSGEVTLEGTSAEWNLWGSKVRTRGAIVEDTRAEDHHFGFLENGNIYHVVHTDKYGGAEGLYYGSLYAPEMRMLPIDYGLIRTQDLISGSFLRMYIGSGSIQLSIHARHKSAALTFGNEESACEVQVAAADLECDQMHGKGFTRKNLKSKLLMAARMPASPTQDIKIVMRPRGGLNIGEVSKFENSRAIVAAANVSGEDVRQDVICPNRQQNIVAVNYNPTAMQANRIGKTTTVVIAFVGNLLIECSLDRKQIDMCYRCGCLGHRIDVCPNPEDRICRGYGMKNPEENHACSNPECKLCGDHHLTTDKECKARFKTPYVLRERR</sequence>
<dbReference type="VEuPathDB" id="VectorBase:ISCI012209"/>
<dbReference type="PANTHER" id="PTHR34717">
    <property type="entry name" value="EG:BACR7A4.20 PROTEIN"/>
    <property type="match status" value="1"/>
</dbReference>
<dbReference type="EMBL" id="ABJB010074614">
    <property type="status" value="NOT_ANNOTATED_CDS"/>
    <property type="molecule type" value="Genomic_DNA"/>
</dbReference>
<dbReference type="GO" id="GO:0003676">
    <property type="term" value="F:nucleic acid binding"/>
    <property type="evidence" value="ECO:0007669"/>
    <property type="project" value="InterPro"/>
</dbReference>
<dbReference type="PaxDb" id="6945-B7PQB3"/>
<dbReference type="Proteomes" id="UP000001555">
    <property type="component" value="Unassembled WGS sequence"/>
</dbReference>
<dbReference type="PANTHER" id="PTHR34717:SF1">
    <property type="entry name" value="EG:BACR7A4.20 PROTEIN"/>
    <property type="match status" value="1"/>
</dbReference>
<dbReference type="GO" id="GO:0008270">
    <property type="term" value="F:zinc ion binding"/>
    <property type="evidence" value="ECO:0007669"/>
    <property type="project" value="UniProtKB-KW"/>
</dbReference>
<keyword evidence="1" id="KW-0479">Metal-binding</keyword>
<dbReference type="VEuPathDB" id="VectorBase:ISCP_037992"/>
<evidence type="ECO:0000313" key="4">
    <source>
        <dbReference type="EnsemblMetazoa" id="ISCW005513-PA"/>
    </source>
</evidence>
<reference evidence="3 5" key="1">
    <citation type="submission" date="2008-03" db="EMBL/GenBank/DDBJ databases">
        <title>Annotation of Ixodes scapularis.</title>
        <authorList>
            <consortium name="Ixodes scapularis Genome Project Consortium"/>
            <person name="Caler E."/>
            <person name="Hannick L.I."/>
            <person name="Bidwell S."/>
            <person name="Joardar V."/>
            <person name="Thiagarajan M."/>
            <person name="Amedeo P."/>
            <person name="Galinsky K.J."/>
            <person name="Schobel S."/>
            <person name="Inman J."/>
            <person name="Hostetler J."/>
            <person name="Miller J."/>
            <person name="Hammond M."/>
            <person name="Megy K."/>
            <person name="Lawson D."/>
            <person name="Kodira C."/>
            <person name="Sutton G."/>
            <person name="Meyer J."/>
            <person name="Hill C.A."/>
            <person name="Birren B."/>
            <person name="Nene V."/>
            <person name="Collins F."/>
            <person name="Alarcon-Chaidez F."/>
            <person name="Wikel S."/>
            <person name="Strausberg R."/>
        </authorList>
    </citation>
    <scope>NUCLEOTIDE SEQUENCE [LARGE SCALE GENOMIC DNA]</scope>
    <source>
        <strain evidence="5">Wikel</strain>
        <strain evidence="3">Wikel colony</strain>
    </source>
</reference>
<feature type="domain" description="CCHC-type" evidence="2">
    <location>
        <begin position="416"/>
        <end position="431"/>
    </location>
</feature>
<dbReference type="InParanoid" id="B7PQB3"/>
<dbReference type="VEuPathDB" id="VectorBase:ISCW005513"/>
<dbReference type="EMBL" id="ABJB010545657">
    <property type="status" value="NOT_ANNOTATED_CDS"/>
    <property type="molecule type" value="Genomic_DNA"/>
</dbReference>
<dbReference type="AlphaFoldDB" id="B7PQB3"/>
<reference evidence="4" key="2">
    <citation type="submission" date="2020-05" db="UniProtKB">
        <authorList>
            <consortium name="EnsemblMetazoa"/>
        </authorList>
    </citation>
    <scope>IDENTIFICATION</scope>
    <source>
        <strain evidence="4">wikel</strain>
    </source>
</reference>
<dbReference type="VEuPathDB" id="VectorBase:ISCI005513"/>
<evidence type="ECO:0000259" key="2">
    <source>
        <dbReference type="PROSITE" id="PS50158"/>
    </source>
</evidence>
<organism>
    <name type="scientific">Ixodes scapularis</name>
    <name type="common">Black-legged tick</name>
    <name type="synonym">Deer tick</name>
    <dbReference type="NCBI Taxonomy" id="6945"/>
    <lineage>
        <taxon>Eukaryota</taxon>
        <taxon>Metazoa</taxon>
        <taxon>Ecdysozoa</taxon>
        <taxon>Arthropoda</taxon>
        <taxon>Chelicerata</taxon>
        <taxon>Arachnida</taxon>
        <taxon>Acari</taxon>
        <taxon>Parasitiformes</taxon>
        <taxon>Ixodida</taxon>
        <taxon>Ixodoidea</taxon>
        <taxon>Ixodidae</taxon>
        <taxon>Ixodinae</taxon>
        <taxon>Ixodes</taxon>
    </lineage>
</organism>
<dbReference type="EMBL" id="ABJB010388581">
    <property type="status" value="NOT_ANNOTATED_CDS"/>
    <property type="molecule type" value="Genomic_DNA"/>
</dbReference>
<keyword evidence="1" id="KW-0863">Zinc-finger</keyword>
<evidence type="ECO:0000313" key="3">
    <source>
        <dbReference type="EMBL" id="EEC08785.1"/>
    </source>
</evidence>
<evidence type="ECO:0000313" key="5">
    <source>
        <dbReference type="Proteomes" id="UP000001555"/>
    </source>
</evidence>
<dbReference type="EnsemblMetazoa" id="ISCW005513-RA">
    <property type="protein sequence ID" value="ISCW005513-PA"/>
    <property type="gene ID" value="ISCW005513"/>
</dbReference>